<protein>
    <submittedName>
        <fullName evidence="2">Uncharacterized protein</fullName>
    </submittedName>
</protein>
<feature type="region of interest" description="Disordered" evidence="1">
    <location>
        <begin position="1"/>
        <end position="65"/>
    </location>
</feature>
<dbReference type="EMBL" id="LGRX02010480">
    <property type="protein sequence ID" value="KAK3270305.1"/>
    <property type="molecule type" value="Genomic_DNA"/>
</dbReference>
<organism evidence="2 3">
    <name type="scientific">Cymbomonas tetramitiformis</name>
    <dbReference type="NCBI Taxonomy" id="36881"/>
    <lineage>
        <taxon>Eukaryota</taxon>
        <taxon>Viridiplantae</taxon>
        <taxon>Chlorophyta</taxon>
        <taxon>Pyramimonadophyceae</taxon>
        <taxon>Pyramimonadales</taxon>
        <taxon>Pyramimonadaceae</taxon>
        <taxon>Cymbomonas</taxon>
    </lineage>
</organism>
<evidence type="ECO:0000313" key="3">
    <source>
        <dbReference type="Proteomes" id="UP001190700"/>
    </source>
</evidence>
<evidence type="ECO:0000313" key="2">
    <source>
        <dbReference type="EMBL" id="KAK3270305.1"/>
    </source>
</evidence>
<name>A0AAE0L3E4_9CHLO</name>
<gene>
    <name evidence="2" type="ORF">CYMTET_21291</name>
</gene>
<feature type="compositionally biased region" description="Basic and acidic residues" evidence="1">
    <location>
        <begin position="10"/>
        <end position="23"/>
    </location>
</feature>
<evidence type="ECO:0000256" key="1">
    <source>
        <dbReference type="SAM" id="MobiDB-lite"/>
    </source>
</evidence>
<dbReference type="Proteomes" id="UP001190700">
    <property type="component" value="Unassembled WGS sequence"/>
</dbReference>
<proteinExistence type="predicted"/>
<sequence length="72" mass="7609">MGCGASQPEKTPKDSKQAKDANIKQRAVTESADAAPRAEQAIENGSLALPKADDASKGQKVKPRPTCIGWLF</sequence>
<comment type="caution">
    <text evidence="2">The sequence shown here is derived from an EMBL/GenBank/DDBJ whole genome shotgun (WGS) entry which is preliminary data.</text>
</comment>
<accession>A0AAE0L3E4</accession>
<keyword evidence="3" id="KW-1185">Reference proteome</keyword>
<reference evidence="2 3" key="1">
    <citation type="journal article" date="2015" name="Genome Biol. Evol.">
        <title>Comparative Genomics of a Bacterivorous Green Alga Reveals Evolutionary Causalities and Consequences of Phago-Mixotrophic Mode of Nutrition.</title>
        <authorList>
            <person name="Burns J.A."/>
            <person name="Paasch A."/>
            <person name="Narechania A."/>
            <person name="Kim E."/>
        </authorList>
    </citation>
    <scope>NUCLEOTIDE SEQUENCE [LARGE SCALE GENOMIC DNA]</scope>
    <source>
        <strain evidence="2 3">PLY_AMNH</strain>
    </source>
</reference>
<dbReference type="AlphaFoldDB" id="A0AAE0L3E4"/>